<accession>A0A0W8EB91</accession>
<dbReference type="AlphaFoldDB" id="A0A0W8EB91"/>
<organism evidence="2">
    <name type="scientific">hydrocarbon metagenome</name>
    <dbReference type="NCBI Taxonomy" id="938273"/>
    <lineage>
        <taxon>unclassified sequences</taxon>
        <taxon>metagenomes</taxon>
        <taxon>ecological metagenomes</taxon>
    </lineage>
</organism>
<reference evidence="2" key="1">
    <citation type="journal article" date="2015" name="Proc. Natl. Acad. Sci. U.S.A.">
        <title>Networks of energetic and metabolic interactions define dynamics in microbial communities.</title>
        <authorList>
            <person name="Embree M."/>
            <person name="Liu J.K."/>
            <person name="Al-Bassam M.M."/>
            <person name="Zengler K."/>
        </authorList>
    </citation>
    <scope>NUCLEOTIDE SEQUENCE</scope>
</reference>
<evidence type="ECO:0000256" key="1">
    <source>
        <dbReference type="SAM" id="MobiDB-lite"/>
    </source>
</evidence>
<protein>
    <submittedName>
        <fullName evidence="2">Uncharacterized protein</fullName>
    </submittedName>
</protein>
<comment type="caution">
    <text evidence="2">The sequence shown here is derived from an EMBL/GenBank/DDBJ whole genome shotgun (WGS) entry which is preliminary data.</text>
</comment>
<evidence type="ECO:0000313" key="2">
    <source>
        <dbReference type="EMBL" id="KUG05772.1"/>
    </source>
</evidence>
<dbReference type="EMBL" id="LNQE01001767">
    <property type="protein sequence ID" value="KUG05772.1"/>
    <property type="molecule type" value="Genomic_DNA"/>
</dbReference>
<name>A0A0W8EB91_9ZZZZ</name>
<sequence length="53" mass="5964">MTPPTPYWAGVIHHDREVKVREIGVHAVAGQGRDLPVLPEMNGLSHHHPEHTR</sequence>
<proteinExistence type="predicted"/>
<gene>
    <name evidence="2" type="ORF">ASZ90_016800</name>
</gene>
<feature type="region of interest" description="Disordered" evidence="1">
    <location>
        <begin position="34"/>
        <end position="53"/>
    </location>
</feature>